<dbReference type="AlphaFoldDB" id="A0A261RNU9"/>
<gene>
    <name evidence="2" type="ORF">CAL26_05145</name>
</gene>
<dbReference type="EMBL" id="NEVJ01000001">
    <property type="protein sequence ID" value="OZI26709.1"/>
    <property type="molecule type" value="Genomic_DNA"/>
</dbReference>
<feature type="region of interest" description="Disordered" evidence="1">
    <location>
        <begin position="1"/>
        <end position="121"/>
    </location>
</feature>
<feature type="compositionally biased region" description="Basic and acidic residues" evidence="1">
    <location>
        <begin position="97"/>
        <end position="117"/>
    </location>
</feature>
<accession>A0A261RNU9</accession>
<dbReference type="OrthoDB" id="8853836at2"/>
<evidence type="ECO:0000256" key="1">
    <source>
        <dbReference type="SAM" id="MobiDB-lite"/>
    </source>
</evidence>
<keyword evidence="3" id="KW-1185">Reference proteome</keyword>
<proteinExistence type="predicted"/>
<evidence type="ECO:0000313" key="2">
    <source>
        <dbReference type="EMBL" id="OZI26709.1"/>
    </source>
</evidence>
<organism evidence="2 3">
    <name type="scientific">Bordetella genomosp. 9</name>
    <dbReference type="NCBI Taxonomy" id="1416803"/>
    <lineage>
        <taxon>Bacteria</taxon>
        <taxon>Pseudomonadati</taxon>
        <taxon>Pseudomonadota</taxon>
        <taxon>Betaproteobacteria</taxon>
        <taxon>Burkholderiales</taxon>
        <taxon>Alcaligenaceae</taxon>
        <taxon>Bordetella</taxon>
    </lineage>
</organism>
<protein>
    <recommendedName>
        <fullName evidence="4">Scaffolding protein</fullName>
    </recommendedName>
</protein>
<sequence>MPEDFTLENLAQAVESQMSDEPETEEDHPETESEAEEGGGESQEREAADDEGADSEGSEDGEGDQPEEESPQDRVVKWKTADGTEYEVPESELQKGYMREQDYRQKTQGLAREREQAESEIQNRAQQQVAALNLYGEKIGELHMARAAVAHLESALKQINREDDPSRYALVQSDLSTARQTAQDLSERLGKATQLMQSQEAERIAKGQQEAAKVLSAEMPDFGNRLKAWNKHAVETYGFKPEELSRVTDPRVFRMLDDAVKFRDLQNRKPEAVKKAAAAPQKPAKQTRSTPPSTIETVRKRFNAKPTVGGLAEMLMATGKV</sequence>
<evidence type="ECO:0000313" key="3">
    <source>
        <dbReference type="Proteomes" id="UP000216857"/>
    </source>
</evidence>
<feature type="compositionally biased region" description="Acidic residues" evidence="1">
    <location>
        <begin position="18"/>
        <end position="39"/>
    </location>
</feature>
<feature type="compositionally biased region" description="Polar residues" evidence="1">
    <location>
        <begin position="286"/>
        <end position="295"/>
    </location>
</feature>
<dbReference type="Proteomes" id="UP000216857">
    <property type="component" value="Unassembled WGS sequence"/>
</dbReference>
<name>A0A261RNU9_9BORD</name>
<evidence type="ECO:0008006" key="4">
    <source>
        <dbReference type="Google" id="ProtNLM"/>
    </source>
</evidence>
<reference evidence="2" key="1">
    <citation type="submission" date="2017-05" db="EMBL/GenBank/DDBJ databases">
        <title>Complete and WGS of Bordetella genogroups.</title>
        <authorList>
            <person name="Spilker T."/>
            <person name="Lipuma J."/>
        </authorList>
    </citation>
    <scope>NUCLEOTIDE SEQUENCE</scope>
    <source>
        <strain evidence="2">AU21707</strain>
    </source>
</reference>
<feature type="compositionally biased region" description="Acidic residues" evidence="1">
    <location>
        <begin position="47"/>
        <end position="70"/>
    </location>
</feature>
<dbReference type="RefSeq" id="WP_094845802.1">
    <property type="nucleotide sequence ID" value="NZ_NEVJ01000001.1"/>
</dbReference>
<feature type="compositionally biased region" description="Basic and acidic residues" evidence="1">
    <location>
        <begin position="71"/>
        <end position="82"/>
    </location>
</feature>
<comment type="caution">
    <text evidence="2">The sequence shown here is derived from an EMBL/GenBank/DDBJ whole genome shotgun (WGS) entry which is preliminary data.</text>
</comment>
<feature type="compositionally biased region" description="Low complexity" evidence="1">
    <location>
        <begin position="275"/>
        <end position="284"/>
    </location>
</feature>
<feature type="region of interest" description="Disordered" evidence="1">
    <location>
        <begin position="267"/>
        <end position="295"/>
    </location>
</feature>